<accession>A0ABQ3TSP4</accession>
<feature type="active site" description="Nucleophile" evidence="1">
    <location>
        <position position="108"/>
    </location>
</feature>
<protein>
    <recommendedName>
        <fullName evidence="1">Maleate isomerase</fullName>
        <ecNumber evidence="1">5.2.1.1</ecNumber>
    </recommendedName>
    <alternativeName>
        <fullName evidence="1">Maleate cis-trans isomerase</fullName>
    </alternativeName>
</protein>
<comment type="function">
    <text evidence="1">Catalyzes cis-trans isomerization of the C2-C3 double bond in maleate to yield fumarate.</text>
</comment>
<feature type="binding site" evidence="1">
    <location>
        <position position="42"/>
    </location>
    <ligand>
        <name>substrate</name>
    </ligand>
</feature>
<feature type="binding site" evidence="1">
    <location>
        <begin position="108"/>
        <end position="110"/>
    </location>
    <ligand>
        <name>substrate</name>
    </ligand>
</feature>
<feature type="binding site" evidence="1">
    <location>
        <position position="165"/>
    </location>
    <ligand>
        <name>substrate</name>
    </ligand>
</feature>
<dbReference type="PIRSF" id="PIRSF015736">
    <property type="entry name" value="MI"/>
    <property type="match status" value="1"/>
</dbReference>
<dbReference type="InterPro" id="IPR028615">
    <property type="entry name" value="Maleate_isomerase"/>
</dbReference>
<evidence type="ECO:0000313" key="2">
    <source>
        <dbReference type="EMBL" id="GHJ25971.1"/>
    </source>
</evidence>
<dbReference type="GO" id="GO:0016853">
    <property type="term" value="F:isomerase activity"/>
    <property type="evidence" value="ECO:0007669"/>
    <property type="project" value="UniProtKB-KW"/>
</dbReference>
<dbReference type="InterPro" id="IPR026286">
    <property type="entry name" value="MaiA/AMDase"/>
</dbReference>
<evidence type="ECO:0000256" key="1">
    <source>
        <dbReference type="HAMAP-Rule" id="MF_00943"/>
    </source>
</evidence>
<reference evidence="2" key="1">
    <citation type="submission" date="2024-05" db="EMBL/GenBank/DDBJ databases">
        <title>Whole genome shotgun sequence of Streptomyces hygroscopicus NBRC 113678.</title>
        <authorList>
            <person name="Komaki H."/>
            <person name="Tamura T."/>
        </authorList>
    </citation>
    <scope>NUCLEOTIDE SEQUENCE</scope>
    <source>
        <strain evidence="2">N11-34</strain>
    </source>
</reference>
<dbReference type="Pfam" id="PF17645">
    <property type="entry name" value="Amdase"/>
    <property type="match status" value="1"/>
</dbReference>
<sequence>MSHQVCQTARASRPPGRCPLPRFERTNPVTDHHIGLIVPSSNLTMETELPRMLTARESIAPEDRFVFHSSRMRMKHVTPDELRDMNAQTERAALELADARPDVVATACLVAIMAQGPGHHCVAEADITSALRAEGAHAPVVSSAGALLSGVEALGARRVAIITPYMRELTAKVVHYLEEAGIEVVDALSLEVPDNLAVARLDPADLRDHWRRLNLGRADALVLSACVQMPSLASIQPVEDEAGLPVLSAATSTAFRILTELGLPPVVPGAGRLLGGQVSGPGGSGAEAMAGRS</sequence>
<comment type="miscellaneous">
    <text evidence="1">Reaction is initiated by nucleophilic attack of cysteine at the double bond, yielding a covalent succinylcysteine-like intermediate.</text>
</comment>
<feature type="active site" description="Proton donor" evidence="1">
    <location>
        <position position="226"/>
    </location>
</feature>
<dbReference type="EMBL" id="BNEK01000002">
    <property type="protein sequence ID" value="GHJ25971.1"/>
    <property type="molecule type" value="Genomic_DNA"/>
</dbReference>
<comment type="subunit">
    <text evidence="1">Homodimer.</text>
</comment>
<feature type="modified residue" description="S-(2-succinyl)cysteine" evidence="1">
    <location>
        <position position="108"/>
    </location>
</feature>
<comment type="catalytic activity">
    <reaction evidence="1">
        <text>maleate = fumarate</text>
        <dbReference type="Rhea" id="RHEA:13169"/>
        <dbReference type="ChEBI" id="CHEBI:29806"/>
        <dbReference type="ChEBI" id="CHEBI:30780"/>
        <dbReference type="EC" id="5.2.1.1"/>
    </reaction>
</comment>
<gene>
    <name evidence="1 2" type="primary">maiA</name>
    <name evidence="2" type="ORF">TPA0910_04040</name>
</gene>
<dbReference type="PANTHER" id="PTHR40267">
    <property type="entry name" value="BLR3294 PROTEIN"/>
    <property type="match status" value="1"/>
</dbReference>
<evidence type="ECO:0000313" key="3">
    <source>
        <dbReference type="Proteomes" id="UP001054854"/>
    </source>
</evidence>
<dbReference type="Gene3D" id="3.40.50.12500">
    <property type="match status" value="1"/>
</dbReference>
<name>A0ABQ3TSP4_STRHY</name>
<dbReference type="PANTHER" id="PTHR40267:SF1">
    <property type="entry name" value="BLR3294 PROTEIN"/>
    <property type="match status" value="1"/>
</dbReference>
<dbReference type="InterPro" id="IPR053714">
    <property type="entry name" value="Iso_Racemase_Enz_sf"/>
</dbReference>
<keyword evidence="3" id="KW-1185">Reference proteome</keyword>
<feature type="binding site" evidence="1">
    <location>
        <position position="195"/>
    </location>
    <ligand>
        <name>substrate</name>
    </ligand>
</feature>
<organism evidence="2 3">
    <name type="scientific">Streptomyces hygroscopicus</name>
    <dbReference type="NCBI Taxonomy" id="1912"/>
    <lineage>
        <taxon>Bacteria</taxon>
        <taxon>Bacillati</taxon>
        <taxon>Actinomycetota</taxon>
        <taxon>Actinomycetes</taxon>
        <taxon>Kitasatosporales</taxon>
        <taxon>Streptomycetaceae</taxon>
        <taxon>Streptomyces</taxon>
        <taxon>Streptomyces violaceusniger group</taxon>
    </lineage>
</organism>
<dbReference type="HAMAP" id="MF_00943">
    <property type="entry name" value="Maleate_isomerase"/>
    <property type="match status" value="1"/>
</dbReference>
<dbReference type="Proteomes" id="UP001054854">
    <property type="component" value="Unassembled WGS sequence"/>
</dbReference>
<comment type="similarity">
    <text evidence="1">Belongs to the maleate isomerase family.</text>
</comment>
<proteinExistence type="inferred from homology"/>
<keyword evidence="1 2" id="KW-0413">Isomerase</keyword>
<dbReference type="EC" id="5.2.1.1" evidence="1"/>
<comment type="caution">
    <text evidence="2">The sequence shown here is derived from an EMBL/GenBank/DDBJ whole genome shotgun (WGS) entry which is preliminary data.</text>
</comment>
<feature type="binding site" evidence="1">
    <location>
        <begin position="227"/>
        <end position="228"/>
    </location>
    <ligand>
        <name>substrate</name>
    </ligand>
</feature>